<dbReference type="PANTHER" id="PTHR23200:SF48">
    <property type="entry name" value="METALLO-BETA-LACTAMASE DOMAIN-CONTAINING PROTEIN 1"/>
    <property type="match status" value="1"/>
</dbReference>
<dbReference type="AlphaFoldDB" id="A0AAV1M3V4"/>
<evidence type="ECO:0000256" key="1">
    <source>
        <dbReference type="ARBA" id="ARBA00004514"/>
    </source>
</evidence>
<dbReference type="GO" id="GO:0031123">
    <property type="term" value="P:RNA 3'-end processing"/>
    <property type="evidence" value="ECO:0007669"/>
    <property type="project" value="UniProtKB-ARBA"/>
</dbReference>
<name>A0AAV1M3V4_9NEOP</name>
<evidence type="ECO:0000256" key="2">
    <source>
        <dbReference type="ARBA" id="ARBA00011738"/>
    </source>
</evidence>
<dbReference type="InterPro" id="IPR039344">
    <property type="entry name" value="MBLAC1"/>
</dbReference>
<evidence type="ECO:0000313" key="8">
    <source>
        <dbReference type="EMBL" id="CAK1601840.1"/>
    </source>
</evidence>
<comment type="catalytic activity">
    <reaction evidence="5">
        <text>a ribonucleotidyl-ribonucleotide-RNA + H2O = a 3'-end ribonucleotide-RNA + a 5'-end 5'-phospho-ribonucleoside-RNA + H(+)</text>
        <dbReference type="Rhea" id="RHEA:68096"/>
        <dbReference type="Rhea" id="RHEA-COMP:15179"/>
        <dbReference type="Rhea" id="RHEA-COMP:17355"/>
        <dbReference type="Rhea" id="RHEA-COMP:17428"/>
        <dbReference type="ChEBI" id="CHEBI:15377"/>
        <dbReference type="ChEBI" id="CHEBI:15378"/>
        <dbReference type="ChEBI" id="CHEBI:74896"/>
        <dbReference type="ChEBI" id="CHEBI:138282"/>
        <dbReference type="ChEBI" id="CHEBI:173118"/>
    </reaction>
    <physiologicalReaction direction="left-to-right" evidence="5">
        <dbReference type="Rhea" id="RHEA:68097"/>
    </physiologicalReaction>
</comment>
<gene>
    <name evidence="8" type="ORF">PARMNEM_LOCUS20422</name>
</gene>
<evidence type="ECO:0000256" key="3">
    <source>
        <dbReference type="ARBA" id="ARBA00014856"/>
    </source>
</evidence>
<evidence type="ECO:0000259" key="7">
    <source>
        <dbReference type="SMART" id="SM00849"/>
    </source>
</evidence>
<dbReference type="Proteomes" id="UP001314205">
    <property type="component" value="Unassembled WGS sequence"/>
</dbReference>
<dbReference type="Gene3D" id="3.60.15.10">
    <property type="entry name" value="Ribonuclease Z/Hydroxyacylglutathione hydrolase-like"/>
    <property type="match status" value="1"/>
</dbReference>
<dbReference type="CDD" id="cd07711">
    <property type="entry name" value="MBLAC1-like_MBL-fold"/>
    <property type="match status" value="1"/>
</dbReference>
<feature type="domain" description="Metallo-beta-lactamase" evidence="7">
    <location>
        <begin position="23"/>
        <end position="188"/>
    </location>
</feature>
<evidence type="ECO:0000256" key="6">
    <source>
        <dbReference type="ARBA" id="ARBA00045869"/>
    </source>
</evidence>
<dbReference type="InterPro" id="IPR036866">
    <property type="entry name" value="RibonucZ/Hydroxyglut_hydro"/>
</dbReference>
<comment type="caution">
    <text evidence="8">The sequence shown here is derived from an EMBL/GenBank/DDBJ whole genome shotgun (WGS) entry which is preliminary data.</text>
</comment>
<dbReference type="InterPro" id="IPR001279">
    <property type="entry name" value="Metallo-B-lactamas"/>
</dbReference>
<dbReference type="PANTHER" id="PTHR23200">
    <property type="entry name" value="METALLO-BETA-LACTAMASE DOMAIN-CONTAINING PROTEIN 1"/>
    <property type="match status" value="1"/>
</dbReference>
<dbReference type="Pfam" id="PF00753">
    <property type="entry name" value="Lactamase_B"/>
    <property type="match status" value="1"/>
</dbReference>
<comment type="subunit">
    <text evidence="2">Homodimer.</text>
</comment>
<keyword evidence="9" id="KW-1185">Reference proteome</keyword>
<comment type="function">
    <text evidence="6">Endoribonuclease that catalyzes the hydrolysis of histone-coding pre-mRNA 3'-end. Involved in histone pre-mRNA processing during the S-phase of the cell cycle, which is required for entering/progressing through S-phase. Cleaves histone pre-mRNA at a major and a minor cleavage site after the 5'-ACCCA-3' and the 5'-ACCCACA-3' sequence, respectively, and located downstream of the stem-loop. May require the presence of the HDE element located at the histone pre-RNA 3'-end to avoid non-specific cleavage.</text>
</comment>
<reference evidence="8 9" key="1">
    <citation type="submission" date="2023-11" db="EMBL/GenBank/DDBJ databases">
        <authorList>
            <person name="Hedman E."/>
            <person name="Englund M."/>
            <person name="Stromberg M."/>
            <person name="Nyberg Akerstrom W."/>
            <person name="Nylinder S."/>
            <person name="Jareborg N."/>
            <person name="Kallberg Y."/>
            <person name="Kronander E."/>
        </authorList>
    </citation>
    <scope>NUCLEOTIDE SEQUENCE [LARGE SCALE GENOMIC DNA]</scope>
</reference>
<evidence type="ECO:0000256" key="4">
    <source>
        <dbReference type="ARBA" id="ARBA00032988"/>
    </source>
</evidence>
<accession>A0AAV1M3V4</accession>
<proteinExistence type="predicted"/>
<comment type="subcellular location">
    <subcellularLocation>
        <location evidence="1">Cytoplasm</location>
        <location evidence="1">Cytosol</location>
    </subcellularLocation>
</comment>
<dbReference type="GO" id="GO:0005829">
    <property type="term" value="C:cytosol"/>
    <property type="evidence" value="ECO:0007669"/>
    <property type="project" value="UniProtKB-SubCell"/>
</dbReference>
<sequence length="216" mass="24471">MSKVIVLYDGYSKIDGNDEMIANCTCTLITGLHNIIVDTMTAWDSEKVLVALQKHNLVPDDIHYVISTHGHSDHIGNNNLFLKAKHIVGFSISHKDKYFMFPFDKGEEYIINNTVKVIPTPGHTLCDVTVLVTSTSKEQIAITGDLFEKYEDIEDSNIWLEAGSENQSQQFRNRSKIADIADWIIPGHGPIFKISKESRQTLQNQFHENLLRINSI</sequence>
<evidence type="ECO:0000313" key="9">
    <source>
        <dbReference type="Proteomes" id="UP001314205"/>
    </source>
</evidence>
<organism evidence="8 9">
    <name type="scientific">Parnassius mnemosyne</name>
    <name type="common">clouded apollo</name>
    <dbReference type="NCBI Taxonomy" id="213953"/>
    <lineage>
        <taxon>Eukaryota</taxon>
        <taxon>Metazoa</taxon>
        <taxon>Ecdysozoa</taxon>
        <taxon>Arthropoda</taxon>
        <taxon>Hexapoda</taxon>
        <taxon>Insecta</taxon>
        <taxon>Pterygota</taxon>
        <taxon>Neoptera</taxon>
        <taxon>Endopterygota</taxon>
        <taxon>Lepidoptera</taxon>
        <taxon>Glossata</taxon>
        <taxon>Ditrysia</taxon>
        <taxon>Papilionoidea</taxon>
        <taxon>Papilionidae</taxon>
        <taxon>Parnassiinae</taxon>
        <taxon>Parnassini</taxon>
        <taxon>Parnassius</taxon>
        <taxon>Driopa</taxon>
    </lineage>
</organism>
<dbReference type="SMART" id="SM00849">
    <property type="entry name" value="Lactamase_B"/>
    <property type="match status" value="1"/>
</dbReference>
<evidence type="ECO:0000256" key="5">
    <source>
        <dbReference type="ARBA" id="ARBA00044690"/>
    </source>
</evidence>
<dbReference type="SUPFAM" id="SSF56281">
    <property type="entry name" value="Metallo-hydrolase/oxidoreductase"/>
    <property type="match status" value="1"/>
</dbReference>
<protein>
    <recommendedName>
        <fullName evidence="3">Metallo-beta-lactamase domain-containing protein 1</fullName>
    </recommendedName>
    <alternativeName>
        <fullName evidence="4">Endoribonuclease MBLAC1</fullName>
    </alternativeName>
</protein>
<dbReference type="EMBL" id="CAVLGL010000137">
    <property type="protein sequence ID" value="CAK1601840.1"/>
    <property type="molecule type" value="Genomic_DNA"/>
</dbReference>